<dbReference type="PANTHER" id="PTHR43477">
    <property type="entry name" value="DIHYDROANTICAPSIN 7-DEHYDROGENASE"/>
    <property type="match status" value="1"/>
</dbReference>
<keyword evidence="2" id="KW-0560">Oxidoreductase</keyword>
<dbReference type="InterPro" id="IPR057326">
    <property type="entry name" value="KR_dom"/>
</dbReference>
<dbReference type="InterPro" id="IPR002347">
    <property type="entry name" value="SDR_fam"/>
</dbReference>
<gene>
    <name evidence="4" type="ORF">BJY18_007056</name>
</gene>
<dbReference type="AlphaFoldDB" id="A0A840J3D2"/>
<dbReference type="GO" id="GO:0016491">
    <property type="term" value="F:oxidoreductase activity"/>
    <property type="evidence" value="ECO:0007669"/>
    <property type="project" value="UniProtKB-KW"/>
</dbReference>
<dbReference type="Proteomes" id="UP000581769">
    <property type="component" value="Unassembled WGS sequence"/>
</dbReference>
<sequence>MSREEPMDGRSGWLDTGVFAGQVGVVTGGGRGIGRSVSLSLAAAGCEVVVADVDADLAADTAAEAGERGGKARAATLDVTDAAAVSAFVEAEARVDKVVNCAGMLRAAAVAELNPVDWAAVFELNVQGVLNVARAVHPRLSASPVSAMVNIGSLSGTSAYPGGGAYGPSKAALIALTHQLAAEWGRDGIRVNVVNPGPTKTPLLVSTQSPGAVARREAQSLLGSIPEPQNIADAVLYLLSPGAAAVTGQALNVDCGLSQTVMDGPASWSARS</sequence>
<evidence type="ECO:0000313" key="4">
    <source>
        <dbReference type="EMBL" id="MBB4689571.1"/>
    </source>
</evidence>
<comment type="caution">
    <text evidence="4">The sequence shown here is derived from an EMBL/GenBank/DDBJ whole genome shotgun (WGS) entry which is preliminary data.</text>
</comment>
<keyword evidence="5" id="KW-1185">Reference proteome</keyword>
<dbReference type="Gene3D" id="3.40.50.720">
    <property type="entry name" value="NAD(P)-binding Rossmann-like Domain"/>
    <property type="match status" value="1"/>
</dbReference>
<evidence type="ECO:0000259" key="3">
    <source>
        <dbReference type="SMART" id="SM00822"/>
    </source>
</evidence>
<dbReference type="InterPro" id="IPR051122">
    <property type="entry name" value="SDR_DHRS6-like"/>
</dbReference>
<evidence type="ECO:0000313" key="5">
    <source>
        <dbReference type="Proteomes" id="UP000581769"/>
    </source>
</evidence>
<name>A0A840J3D2_9PSEU</name>
<dbReference type="SMART" id="SM00822">
    <property type="entry name" value="PKS_KR"/>
    <property type="match status" value="1"/>
</dbReference>
<comment type="similarity">
    <text evidence="1">Belongs to the short-chain dehydrogenases/reductases (SDR) family.</text>
</comment>
<feature type="domain" description="Ketoreductase" evidence="3">
    <location>
        <begin position="24"/>
        <end position="199"/>
    </location>
</feature>
<proteinExistence type="inferred from homology"/>
<protein>
    <submittedName>
        <fullName evidence="4">NAD(P)-dependent dehydrogenase (Short-subunit alcohol dehydrogenase family)</fullName>
    </submittedName>
</protein>
<accession>A0A840J3D2</accession>
<organism evidence="4 5">
    <name type="scientific">Amycolatopsis jiangsuensis</name>
    <dbReference type="NCBI Taxonomy" id="1181879"/>
    <lineage>
        <taxon>Bacteria</taxon>
        <taxon>Bacillati</taxon>
        <taxon>Actinomycetota</taxon>
        <taxon>Actinomycetes</taxon>
        <taxon>Pseudonocardiales</taxon>
        <taxon>Pseudonocardiaceae</taxon>
        <taxon>Amycolatopsis</taxon>
    </lineage>
</organism>
<dbReference type="EMBL" id="JACHMG010000001">
    <property type="protein sequence ID" value="MBB4689571.1"/>
    <property type="molecule type" value="Genomic_DNA"/>
</dbReference>
<dbReference type="FunFam" id="3.40.50.720:FF:000084">
    <property type="entry name" value="Short-chain dehydrogenase reductase"/>
    <property type="match status" value="1"/>
</dbReference>
<dbReference type="Pfam" id="PF13561">
    <property type="entry name" value="adh_short_C2"/>
    <property type="match status" value="1"/>
</dbReference>
<evidence type="ECO:0000256" key="1">
    <source>
        <dbReference type="ARBA" id="ARBA00006484"/>
    </source>
</evidence>
<dbReference type="CDD" id="cd05233">
    <property type="entry name" value="SDR_c"/>
    <property type="match status" value="1"/>
</dbReference>
<dbReference type="PRINTS" id="PR00081">
    <property type="entry name" value="GDHRDH"/>
</dbReference>
<reference evidence="4 5" key="1">
    <citation type="submission" date="2020-08" db="EMBL/GenBank/DDBJ databases">
        <title>Sequencing the genomes of 1000 actinobacteria strains.</title>
        <authorList>
            <person name="Klenk H.-P."/>
        </authorList>
    </citation>
    <scope>NUCLEOTIDE SEQUENCE [LARGE SCALE GENOMIC DNA]</scope>
    <source>
        <strain evidence="4 5">DSM 45859</strain>
    </source>
</reference>
<dbReference type="PRINTS" id="PR00080">
    <property type="entry name" value="SDRFAMILY"/>
</dbReference>
<evidence type="ECO:0000256" key="2">
    <source>
        <dbReference type="ARBA" id="ARBA00023002"/>
    </source>
</evidence>
<dbReference type="PANTHER" id="PTHR43477:SF1">
    <property type="entry name" value="DIHYDROANTICAPSIN 7-DEHYDROGENASE"/>
    <property type="match status" value="1"/>
</dbReference>
<dbReference type="SUPFAM" id="SSF51735">
    <property type="entry name" value="NAD(P)-binding Rossmann-fold domains"/>
    <property type="match status" value="1"/>
</dbReference>
<dbReference type="RefSeq" id="WP_184784087.1">
    <property type="nucleotide sequence ID" value="NZ_JACHMG010000001.1"/>
</dbReference>
<dbReference type="InterPro" id="IPR036291">
    <property type="entry name" value="NAD(P)-bd_dom_sf"/>
</dbReference>